<sequence>MWSGPRNISTALMRSFGARADCAVTDEPFYAHYLQATGIVHPGREEIIASQSTDATEVATWLSGPPPEGKAVWYQKHMTHHHLPGMPTDWWETVRHAFLIREPADMLTSLLEVLPQPDLEATGLPGQRRIYDSITARQGGVPPPVIDSRDVLRNPAGVLRALCERLGIAWDPAMLQWAPGPRPTDGVWARHWYRNVEASTGFAPYRPKDAVVPDGYRSVLAEAEDLYAEMAQHRLQVPDVS</sequence>
<dbReference type="Gene3D" id="3.40.50.300">
    <property type="entry name" value="P-loop containing nucleotide triphosphate hydrolases"/>
    <property type="match status" value="1"/>
</dbReference>
<dbReference type="Pfam" id="PF19798">
    <property type="entry name" value="Sulfotransfer_5"/>
    <property type="match status" value="1"/>
</dbReference>
<dbReference type="PANTHER" id="PTHR42743:SF11">
    <property type="entry name" value="AMINODEOXYCHORISMATE LYASE"/>
    <property type="match status" value="1"/>
</dbReference>
<comment type="similarity">
    <text evidence="1">Belongs to the class-IV pyridoxal-phosphate-dependent aminotransferase family.</text>
</comment>
<evidence type="ECO:0000256" key="1">
    <source>
        <dbReference type="ARBA" id="ARBA00009320"/>
    </source>
</evidence>
<dbReference type="EMBL" id="CP139781">
    <property type="protein sequence ID" value="WRQ90124.1"/>
    <property type="molecule type" value="Genomic_DNA"/>
</dbReference>
<reference evidence="2 3" key="1">
    <citation type="submission" date="2021-08" db="EMBL/GenBank/DDBJ databases">
        <authorList>
            <person name="Zhang D."/>
            <person name="Zhang A."/>
            <person name="Wang L."/>
        </authorList>
    </citation>
    <scope>NUCLEOTIDE SEQUENCE [LARGE SCALE GENOMIC DNA]</scope>
    <source>
        <strain evidence="2 3">WL0086</strain>
    </source>
</reference>
<organism evidence="2 3">
    <name type="scientific">Actomonas aquatica</name>
    <dbReference type="NCBI Taxonomy" id="2866162"/>
    <lineage>
        <taxon>Bacteria</taxon>
        <taxon>Pseudomonadati</taxon>
        <taxon>Verrucomicrobiota</taxon>
        <taxon>Opitutia</taxon>
        <taxon>Opitutales</taxon>
        <taxon>Opitutaceae</taxon>
        <taxon>Actomonas</taxon>
    </lineage>
</organism>
<evidence type="ECO:0000313" key="3">
    <source>
        <dbReference type="Proteomes" id="UP000738431"/>
    </source>
</evidence>
<proteinExistence type="inferred from homology"/>
<dbReference type="PANTHER" id="PTHR42743">
    <property type="entry name" value="AMINO-ACID AMINOTRANSFERASE"/>
    <property type="match status" value="1"/>
</dbReference>
<evidence type="ECO:0000313" key="2">
    <source>
        <dbReference type="EMBL" id="WRQ90124.1"/>
    </source>
</evidence>
<dbReference type="RefSeq" id="WP_225919479.1">
    <property type="nucleotide sequence ID" value="NZ_CP139781.1"/>
</dbReference>
<evidence type="ECO:0008006" key="4">
    <source>
        <dbReference type="Google" id="ProtNLM"/>
    </source>
</evidence>
<dbReference type="InterPro" id="IPR027417">
    <property type="entry name" value="P-loop_NTPase"/>
</dbReference>
<dbReference type="InterPro" id="IPR050571">
    <property type="entry name" value="Class-IV_PLP-Dep_Aminotrnsfr"/>
</dbReference>
<reference evidence="2 3" key="2">
    <citation type="submission" date="2023-12" db="EMBL/GenBank/DDBJ databases">
        <title>Description of an unclassified Opitutus bacterium of Verrucomicrobiota.</title>
        <authorList>
            <person name="Zhang D.-F."/>
        </authorList>
    </citation>
    <scope>NUCLEOTIDE SEQUENCE [LARGE SCALE GENOMIC DNA]</scope>
    <source>
        <strain evidence="2 3">WL0086</strain>
    </source>
</reference>
<accession>A0ABZ1CF18</accession>
<name>A0ABZ1CF18_9BACT</name>
<dbReference type="Proteomes" id="UP000738431">
    <property type="component" value="Chromosome"/>
</dbReference>
<protein>
    <recommendedName>
        <fullName evidence="4">Sulfotransferase family protein</fullName>
    </recommendedName>
</protein>
<keyword evidence="3" id="KW-1185">Reference proteome</keyword>
<dbReference type="SUPFAM" id="SSF52540">
    <property type="entry name" value="P-loop containing nucleoside triphosphate hydrolases"/>
    <property type="match status" value="1"/>
</dbReference>
<gene>
    <name evidence="2" type="ORF">K1X11_015715</name>
</gene>